<dbReference type="PANTHER" id="PTHR47320">
    <property type="entry name" value="BIFUNCTIONAL URIDYLYLTRANSFERASE/URIDYLYL-REMOVING ENZYME"/>
    <property type="match status" value="1"/>
</dbReference>
<dbReference type="SUPFAM" id="SSF81301">
    <property type="entry name" value="Nucleotidyltransferase"/>
    <property type="match status" value="1"/>
</dbReference>
<dbReference type="Proteomes" id="UP000252182">
    <property type="component" value="Chromosome"/>
</dbReference>
<evidence type="ECO:0000313" key="11">
    <source>
        <dbReference type="Proteomes" id="UP000252182"/>
    </source>
</evidence>
<dbReference type="PROSITE" id="PS51671">
    <property type="entry name" value="ACT"/>
    <property type="match status" value="2"/>
</dbReference>
<protein>
    <recommendedName>
        <fullName evidence="7">Bifunctional uridylyltransferase/uridylyl-removing enzyme</fullName>
        <shortName evidence="7">UTase/UR</shortName>
    </recommendedName>
    <alternativeName>
        <fullName evidence="7">Bifunctional [protein-PII] modification enzyme</fullName>
    </alternativeName>
    <alternativeName>
        <fullName evidence="7">Bifunctional nitrogen sensor protein</fullName>
    </alternativeName>
    <domain>
        <recommendedName>
            <fullName evidence="7">[Protein-PII] uridylyltransferase</fullName>
            <shortName evidence="7">PII uridylyltransferase</shortName>
            <shortName evidence="7">UTase</shortName>
            <ecNumber evidence="7">2.7.7.59</ecNumber>
        </recommendedName>
    </domain>
    <domain>
        <recommendedName>
            <fullName evidence="7">[Protein-PII]-UMP uridylyl-removing enzyme</fullName>
            <shortName evidence="7">UR</shortName>
            <ecNumber evidence="7">3.1.4.-</ecNumber>
        </recommendedName>
    </domain>
</protein>
<evidence type="ECO:0000256" key="3">
    <source>
        <dbReference type="ARBA" id="ARBA00022737"/>
    </source>
</evidence>
<dbReference type="NCBIfam" id="NF002837">
    <property type="entry name" value="PRK03059.1"/>
    <property type="match status" value="1"/>
</dbReference>
<comment type="caution">
    <text evidence="7">Lacks conserved residue(s) required for the propagation of feature annotation.</text>
</comment>
<dbReference type="GO" id="GO:0008081">
    <property type="term" value="F:phosphoric diester hydrolase activity"/>
    <property type="evidence" value="ECO:0007669"/>
    <property type="project" value="UniProtKB-UniRule"/>
</dbReference>
<evidence type="ECO:0000313" key="10">
    <source>
        <dbReference type="EMBL" id="AXF85686.1"/>
    </source>
</evidence>
<reference evidence="11" key="1">
    <citation type="submission" date="2018-07" db="EMBL/GenBank/DDBJ databases">
        <authorList>
            <person name="Kim H."/>
        </authorList>
    </citation>
    <scope>NUCLEOTIDE SEQUENCE [LARGE SCALE GENOMIC DNA]</scope>
    <source>
        <strain evidence="11">F02</strain>
    </source>
</reference>
<evidence type="ECO:0000259" key="8">
    <source>
        <dbReference type="PROSITE" id="PS51671"/>
    </source>
</evidence>
<dbReference type="EC" id="3.1.4.-" evidence="7"/>
<accession>A0A345DBE8</accession>
<keyword evidence="5 7" id="KW-0460">Magnesium</keyword>
<comment type="cofactor">
    <cofactor evidence="7">
        <name>Mg(2+)</name>
        <dbReference type="ChEBI" id="CHEBI:18420"/>
    </cofactor>
</comment>
<dbReference type="Pfam" id="PF01966">
    <property type="entry name" value="HD"/>
    <property type="match status" value="1"/>
</dbReference>
<dbReference type="NCBIfam" id="TIGR01693">
    <property type="entry name" value="UTase_glnD"/>
    <property type="match status" value="1"/>
</dbReference>
<dbReference type="SMART" id="SM00471">
    <property type="entry name" value="HDc"/>
    <property type="match status" value="1"/>
</dbReference>
<dbReference type="EMBL" id="CP031124">
    <property type="protein sequence ID" value="AXF85686.1"/>
    <property type="molecule type" value="Genomic_DNA"/>
</dbReference>
<dbReference type="PIRSF" id="PIRSF006288">
    <property type="entry name" value="PII_uridyltransf"/>
    <property type="match status" value="1"/>
</dbReference>
<dbReference type="SUPFAM" id="SSF109604">
    <property type="entry name" value="HD-domain/PDEase-like"/>
    <property type="match status" value="1"/>
</dbReference>
<feature type="region of interest" description="Uridylyltransferase" evidence="7">
    <location>
        <begin position="1"/>
        <end position="336"/>
    </location>
</feature>
<keyword evidence="1 7" id="KW-0808">Transferase</keyword>
<comment type="domain">
    <text evidence="7">Has four distinct domains: an N-terminal nucleotidyltransferase (NT) domain responsible for UTase activity, a central HD domain that encodes UR activity, and two C-terminal ACT domains that seem to have a role in glutamine sensing.</text>
</comment>
<dbReference type="GO" id="GO:0006808">
    <property type="term" value="P:regulation of nitrogen utilization"/>
    <property type="evidence" value="ECO:0007669"/>
    <property type="project" value="UniProtKB-UniRule"/>
</dbReference>
<dbReference type="RefSeq" id="WP_114562853.1">
    <property type="nucleotide sequence ID" value="NZ_CP031124.1"/>
</dbReference>
<dbReference type="GO" id="GO:0008773">
    <property type="term" value="F:[protein-PII] uridylyltransferase activity"/>
    <property type="evidence" value="ECO:0007669"/>
    <property type="project" value="UniProtKB-UniRule"/>
</dbReference>
<keyword evidence="11" id="KW-1185">Reference proteome</keyword>
<dbReference type="InterPro" id="IPR045865">
    <property type="entry name" value="ACT-like_dom_sf"/>
</dbReference>
<dbReference type="CDD" id="cd00077">
    <property type="entry name" value="HDc"/>
    <property type="match status" value="1"/>
</dbReference>
<proteinExistence type="inferred from homology"/>
<dbReference type="SUPFAM" id="SSF81593">
    <property type="entry name" value="Nucleotidyltransferase substrate binding subunit/domain"/>
    <property type="match status" value="1"/>
</dbReference>
<dbReference type="Gene3D" id="3.30.460.10">
    <property type="entry name" value="Beta Polymerase, domain 2"/>
    <property type="match status" value="1"/>
</dbReference>
<dbReference type="InterPro" id="IPR013546">
    <property type="entry name" value="PII_UdlTrfase/GS_AdlTrfase"/>
</dbReference>
<keyword evidence="2 7" id="KW-0548">Nucleotidyltransferase</keyword>
<keyword evidence="3" id="KW-0677">Repeat</keyword>
<evidence type="ECO:0000256" key="1">
    <source>
        <dbReference type="ARBA" id="ARBA00022679"/>
    </source>
</evidence>
<dbReference type="CDD" id="cd04899">
    <property type="entry name" value="ACT_ACR-UUR-like_2"/>
    <property type="match status" value="1"/>
</dbReference>
<keyword evidence="6 7" id="KW-0511">Multifunctional enzyme</keyword>
<dbReference type="SUPFAM" id="SSF55021">
    <property type="entry name" value="ACT-like"/>
    <property type="match status" value="2"/>
</dbReference>
<evidence type="ECO:0000256" key="5">
    <source>
        <dbReference type="ARBA" id="ARBA00022842"/>
    </source>
</evidence>
<dbReference type="InterPro" id="IPR010043">
    <property type="entry name" value="UTase/UR"/>
</dbReference>
<gene>
    <name evidence="7 10" type="primary">glnD</name>
    <name evidence="10" type="ORF">DTO96_101417</name>
</gene>
<dbReference type="AlphaFoldDB" id="A0A345DBE8"/>
<dbReference type="InterPro" id="IPR002912">
    <property type="entry name" value="ACT_dom"/>
</dbReference>
<dbReference type="InterPro" id="IPR043519">
    <property type="entry name" value="NT_sf"/>
</dbReference>
<feature type="domain" description="ACT" evidence="8">
    <location>
        <begin position="698"/>
        <end position="777"/>
    </location>
</feature>
<evidence type="ECO:0000259" key="9">
    <source>
        <dbReference type="PROSITE" id="PS51831"/>
    </source>
</evidence>
<comment type="catalytic activity">
    <reaction evidence="7">
        <text>[protein-PII]-L-tyrosine + UTP = [protein-PII]-uridylyl-L-tyrosine + diphosphate</text>
        <dbReference type="Rhea" id="RHEA:13673"/>
        <dbReference type="Rhea" id="RHEA-COMP:12147"/>
        <dbReference type="Rhea" id="RHEA-COMP:12148"/>
        <dbReference type="ChEBI" id="CHEBI:33019"/>
        <dbReference type="ChEBI" id="CHEBI:46398"/>
        <dbReference type="ChEBI" id="CHEBI:46858"/>
        <dbReference type="ChEBI" id="CHEBI:90602"/>
        <dbReference type="EC" id="2.7.7.59"/>
    </reaction>
</comment>
<comment type="activity regulation">
    <text evidence="7">Uridylyltransferase (UTase) activity is inhibited by glutamine, while glutamine activates uridylyl-removing (UR) activity.</text>
</comment>
<evidence type="ECO:0000256" key="2">
    <source>
        <dbReference type="ARBA" id="ARBA00022695"/>
    </source>
</evidence>
<dbReference type="EC" id="2.7.7.59" evidence="7"/>
<keyword evidence="4 7" id="KW-0378">Hydrolase</keyword>
<sequence>MPTAAPSHALDRTRYQAGRSMLFSQFTANNSPTRAVRRLMRELTHLTDLCVLEAWAHCIGTLPDNLRHSSSLIAIGGYGRAELLPNSDIDLLVLIKTDHLPAESKAQLSLAIEQWVSMLWDMGVTLSHSVRTIDECIADALEDLSIQTSILEGRYLAGDKKIHQTFYAAFNRHFDLLTFWREKMAEMRQRHSKFDDTPYSLEPNCKESPGGLRDLHLMLWLAKAANIGQTWQELHHNNWLTASQLRLIQRSENQLLAIRAHLHILSKRMENRVLFDLQTPLAHAFGLFETDGKRAGEHLMQRYYLAARAIYQQCALFVQKFELFLSPPSAPHIAHKIKGFPDFVEVDHVLDVVRNDAFIRKPHLLIDVFYVYGQVTGLTGFSPKLWDAILQARNLITPEFRRTPENRSKFIRLLKLDNGITHAIRLMNQTGVLGRYIPAFRRIIGQMQHDLFHIYTVDQHILTVVRNLRRFTLQEHMQSHFLANQVMAEFGQPWLLYIAGLFHDIAKGRGGDHSDLGAIEVARFAKQHALTKKQTTLVVFLVKHHLTMSTFAQKEDLSDMETIQRFASTVKSVENLQALYLLTVADIRGTSPKVWNAWKDKLLADLYQLTLRELSGQTQAPVSMLKERTMDALELLPNAEIQAQAQALWNDFDTEYFMRHDATTIAWHAEHIVQRPKHTGKTSAVVATKPFNNDHSLHVMVYTADVPDLFARLCSFFQQRYLSIFDAQIYTSGQGIALDTFQVLLPESHQADALFVQRLNQELRETLTTAPALRAPNLGRLTARSRNFPIVPRVSLTPTDKGEYVLKLAATDRHGVLYSIAYILKQMNIRLRSARIVTLGERLEDVFILSSDQLNDPSAAAQLEAELMRVCTIS</sequence>
<dbReference type="PROSITE" id="PS51831">
    <property type="entry name" value="HD"/>
    <property type="match status" value="1"/>
</dbReference>
<feature type="domain" description="HD" evidence="9">
    <location>
        <begin position="457"/>
        <end position="579"/>
    </location>
</feature>
<dbReference type="Pfam" id="PF08335">
    <property type="entry name" value="GlnD_UR_UTase"/>
    <property type="match status" value="1"/>
</dbReference>
<dbReference type="CDD" id="cd04900">
    <property type="entry name" value="ACT_UUR-like_1"/>
    <property type="match status" value="1"/>
</dbReference>
<dbReference type="CDD" id="cd05401">
    <property type="entry name" value="NT_GlnE_GlnD_like"/>
    <property type="match status" value="1"/>
</dbReference>
<dbReference type="InterPro" id="IPR003607">
    <property type="entry name" value="HD/PDEase_dom"/>
</dbReference>
<organism evidence="10 11">
    <name type="scientific">Ephemeroptericola cinctiostellae</name>
    <dbReference type="NCBI Taxonomy" id="2268024"/>
    <lineage>
        <taxon>Bacteria</taxon>
        <taxon>Pseudomonadati</taxon>
        <taxon>Pseudomonadota</taxon>
        <taxon>Betaproteobacteria</taxon>
        <taxon>Burkholderiales</taxon>
        <taxon>Burkholderiaceae</taxon>
        <taxon>Ephemeroptericola</taxon>
    </lineage>
</organism>
<dbReference type="PANTHER" id="PTHR47320:SF1">
    <property type="entry name" value="BIFUNCTIONAL URIDYLYLTRANSFERASE_URIDYLYL-REMOVING ENZYME"/>
    <property type="match status" value="1"/>
</dbReference>
<dbReference type="KEGG" id="hyf:DTO96_101417"/>
<evidence type="ECO:0000256" key="7">
    <source>
        <dbReference type="HAMAP-Rule" id="MF_00277"/>
    </source>
</evidence>
<dbReference type="HAMAP" id="MF_00277">
    <property type="entry name" value="PII_uridylyl_transf"/>
    <property type="match status" value="1"/>
</dbReference>
<name>A0A345DBE8_9BURK</name>
<dbReference type="Gene3D" id="1.10.3090.10">
    <property type="entry name" value="cca-adding enzyme, domain 2"/>
    <property type="match status" value="1"/>
</dbReference>
<comment type="similarity">
    <text evidence="7">Belongs to the GlnD family.</text>
</comment>
<comment type="function">
    <text evidence="7">Modifies, by uridylylation and deuridylylation, the PII regulatory proteins (GlnB and homologs), in response to the nitrogen status of the cell that GlnD senses through the glutamine level. Under low glutamine levels, catalyzes the conversion of the PII proteins and UTP to PII-UMP and PPi, while under higher glutamine levels, GlnD hydrolyzes PII-UMP to PII and UMP (deuridylylation). Thus, controls uridylylation state and activity of the PII proteins, and plays an important role in the regulation of nitrogen metabolism.</text>
</comment>
<dbReference type="InterPro" id="IPR006674">
    <property type="entry name" value="HD_domain"/>
</dbReference>
<dbReference type="OrthoDB" id="9758038at2"/>
<feature type="domain" description="ACT" evidence="8">
    <location>
        <begin position="805"/>
        <end position="874"/>
    </location>
</feature>
<evidence type="ECO:0000256" key="4">
    <source>
        <dbReference type="ARBA" id="ARBA00022801"/>
    </source>
</evidence>
<comment type="catalytic activity">
    <reaction evidence="7">
        <text>[protein-PII]-uridylyl-L-tyrosine + H2O = [protein-PII]-L-tyrosine + UMP + H(+)</text>
        <dbReference type="Rhea" id="RHEA:48600"/>
        <dbReference type="Rhea" id="RHEA-COMP:12147"/>
        <dbReference type="Rhea" id="RHEA-COMP:12148"/>
        <dbReference type="ChEBI" id="CHEBI:15377"/>
        <dbReference type="ChEBI" id="CHEBI:15378"/>
        <dbReference type="ChEBI" id="CHEBI:46858"/>
        <dbReference type="ChEBI" id="CHEBI:57865"/>
        <dbReference type="ChEBI" id="CHEBI:90602"/>
    </reaction>
</comment>
<evidence type="ECO:0000256" key="6">
    <source>
        <dbReference type="ARBA" id="ARBA00023268"/>
    </source>
</evidence>